<protein>
    <submittedName>
        <fullName evidence="2">Uncharacterized protein</fullName>
    </submittedName>
</protein>
<reference evidence="3" key="1">
    <citation type="journal article" date="2019" name="Int. J. Syst. Evol. Microbiol.">
        <title>The Global Catalogue of Microorganisms (GCM) 10K type strain sequencing project: providing services to taxonomists for standard genome sequencing and annotation.</title>
        <authorList>
            <consortium name="The Broad Institute Genomics Platform"/>
            <consortium name="The Broad Institute Genome Sequencing Center for Infectious Disease"/>
            <person name="Wu L."/>
            <person name="Ma J."/>
        </authorList>
    </citation>
    <scope>NUCLEOTIDE SEQUENCE [LARGE SCALE GENOMIC DNA]</scope>
    <source>
        <strain evidence="3">CCUG 46385</strain>
    </source>
</reference>
<proteinExistence type="predicted"/>
<accession>A0ABV9QK64</accession>
<dbReference type="RefSeq" id="WP_379787618.1">
    <property type="nucleotide sequence ID" value="NZ_JBHSHL010000013.1"/>
</dbReference>
<dbReference type="Proteomes" id="UP001595916">
    <property type="component" value="Unassembled WGS sequence"/>
</dbReference>
<evidence type="ECO:0000256" key="1">
    <source>
        <dbReference type="SAM" id="MobiDB-lite"/>
    </source>
</evidence>
<feature type="compositionally biased region" description="Basic residues" evidence="1">
    <location>
        <begin position="47"/>
        <end position="56"/>
    </location>
</feature>
<dbReference type="EMBL" id="JBHSHL010000013">
    <property type="protein sequence ID" value="MFC4804127.1"/>
    <property type="molecule type" value="Genomic_DNA"/>
</dbReference>
<evidence type="ECO:0000313" key="2">
    <source>
        <dbReference type="EMBL" id="MFC4804127.1"/>
    </source>
</evidence>
<keyword evidence="3" id="KW-1185">Reference proteome</keyword>
<comment type="caution">
    <text evidence="2">The sequence shown here is derived from an EMBL/GenBank/DDBJ whole genome shotgun (WGS) entry which is preliminary data.</text>
</comment>
<gene>
    <name evidence="2" type="ORF">ACFO4R_03450</name>
</gene>
<evidence type="ECO:0000313" key="3">
    <source>
        <dbReference type="Proteomes" id="UP001595916"/>
    </source>
</evidence>
<name>A0ABV9QK64_9FIRM</name>
<sequence>MQRHKRNYIALRNAKGPFVDREYLYRRAIEIRMIQAGRRFSQGSRSKITRRKRRTYGKNYKSDIG</sequence>
<feature type="region of interest" description="Disordered" evidence="1">
    <location>
        <begin position="41"/>
        <end position="65"/>
    </location>
</feature>
<organism evidence="2 3">
    <name type="scientific">Filifactor villosus</name>
    <dbReference type="NCBI Taxonomy" id="29374"/>
    <lineage>
        <taxon>Bacteria</taxon>
        <taxon>Bacillati</taxon>
        <taxon>Bacillota</taxon>
        <taxon>Clostridia</taxon>
        <taxon>Peptostreptococcales</taxon>
        <taxon>Filifactoraceae</taxon>
        <taxon>Filifactor</taxon>
    </lineage>
</organism>